<feature type="transmembrane region" description="Helical" evidence="1">
    <location>
        <begin position="59"/>
        <end position="81"/>
    </location>
</feature>
<dbReference type="AlphaFoldDB" id="A0A3S9HDF9"/>
<keyword evidence="1" id="KW-0472">Membrane</keyword>
<evidence type="ECO:0000313" key="3">
    <source>
        <dbReference type="Proteomes" id="UP000273326"/>
    </source>
</evidence>
<keyword evidence="3" id="KW-1185">Reference proteome</keyword>
<feature type="transmembrane region" description="Helical" evidence="1">
    <location>
        <begin position="32"/>
        <end position="53"/>
    </location>
</feature>
<keyword evidence="1" id="KW-1133">Transmembrane helix</keyword>
<feature type="transmembrane region" description="Helical" evidence="1">
    <location>
        <begin position="159"/>
        <end position="181"/>
    </location>
</feature>
<organism evidence="2 3">
    <name type="scientific">Jeotgalibaca ciconiae</name>
    <dbReference type="NCBI Taxonomy" id="2496265"/>
    <lineage>
        <taxon>Bacteria</taxon>
        <taxon>Bacillati</taxon>
        <taxon>Bacillota</taxon>
        <taxon>Bacilli</taxon>
        <taxon>Lactobacillales</taxon>
        <taxon>Carnobacteriaceae</taxon>
        <taxon>Jeotgalibaca</taxon>
    </lineage>
</organism>
<dbReference type="EMBL" id="CP034465">
    <property type="protein sequence ID" value="AZP05408.1"/>
    <property type="molecule type" value="Genomic_DNA"/>
</dbReference>
<sequence length="217" mass="24646">MENKQKAINDINFIKEAIDKTKKNNHSIKKIFLLYGSVNILLLIVSFFVSLVISDLSKVAILSLISNLLGYVIITASLFYISTREKNHTNIFFRVFISMFFFVAVLIPLILLLMRAFVAFIDIGSPETLFILNQMSEFLMIFIFSISLMIVGKTNESRIFNILSILNVITYLLLFLLNTSLGSNQFISAQYSSLYYGIVTSIGYILLTIFLSKNKGD</sequence>
<feature type="transmembrane region" description="Helical" evidence="1">
    <location>
        <begin position="193"/>
        <end position="211"/>
    </location>
</feature>
<name>A0A3S9HDF9_9LACT</name>
<accession>A0A3S9HDF9</accession>
<proteinExistence type="predicted"/>
<reference evidence="3" key="1">
    <citation type="submission" date="2018-12" db="EMBL/GenBank/DDBJ databases">
        <title>Complete genome sequencing of Jeotgalibaca sp. H21T32.</title>
        <authorList>
            <person name="Bae J.-W."/>
            <person name="Lee S.-Y."/>
        </authorList>
    </citation>
    <scope>NUCLEOTIDE SEQUENCE [LARGE SCALE GENOMIC DNA]</scope>
    <source>
        <strain evidence="3">H21T32</strain>
    </source>
</reference>
<keyword evidence="1" id="KW-0812">Transmembrane</keyword>
<protein>
    <submittedName>
        <fullName evidence="2">Uncharacterized protein</fullName>
    </submittedName>
</protein>
<dbReference type="Proteomes" id="UP000273326">
    <property type="component" value="Chromosome"/>
</dbReference>
<dbReference type="KEGG" id="jeh:EJN90_12555"/>
<evidence type="ECO:0000313" key="2">
    <source>
        <dbReference type="EMBL" id="AZP05408.1"/>
    </source>
</evidence>
<gene>
    <name evidence="2" type="ORF">EJN90_12555</name>
</gene>
<feature type="transmembrane region" description="Helical" evidence="1">
    <location>
        <begin position="93"/>
        <end position="118"/>
    </location>
</feature>
<evidence type="ECO:0000256" key="1">
    <source>
        <dbReference type="SAM" id="Phobius"/>
    </source>
</evidence>
<feature type="transmembrane region" description="Helical" evidence="1">
    <location>
        <begin position="130"/>
        <end position="152"/>
    </location>
</feature>
<dbReference type="RefSeq" id="WP_126111779.1">
    <property type="nucleotide sequence ID" value="NZ_CP034465.1"/>
</dbReference>